<feature type="transmembrane region" description="Helical" evidence="2">
    <location>
        <begin position="199"/>
        <end position="218"/>
    </location>
</feature>
<gene>
    <name evidence="4" type="ORF">CSC94_06665</name>
</gene>
<reference evidence="4 5" key="1">
    <citation type="submission" date="2017-10" db="EMBL/GenBank/DDBJ databases">
        <title>Sedimentibacterium mangrovi gen. nov., sp. nov., a novel member of family Phyllobacteriacea isolated from mangrove sediment.</title>
        <authorList>
            <person name="Liao H."/>
            <person name="Tian Y."/>
        </authorList>
    </citation>
    <scope>NUCLEOTIDE SEQUENCE [LARGE SCALE GENOMIC DNA]</scope>
    <source>
        <strain evidence="4 5">X9-2-2</strain>
    </source>
</reference>
<dbReference type="PANTHER" id="PTHR34980:SF2">
    <property type="entry name" value="INNER MEMBRANE PROTEIN YHAH-RELATED"/>
    <property type="match status" value="1"/>
</dbReference>
<dbReference type="EMBL" id="PDVP01000002">
    <property type="protein sequence ID" value="PHP68325.1"/>
    <property type="molecule type" value="Genomic_DNA"/>
</dbReference>
<proteinExistence type="predicted"/>
<dbReference type="Pfam" id="PF05656">
    <property type="entry name" value="DUF805"/>
    <property type="match status" value="1"/>
</dbReference>
<dbReference type="AlphaFoldDB" id="A0A2G1QS49"/>
<dbReference type="Proteomes" id="UP000221168">
    <property type="component" value="Unassembled WGS sequence"/>
</dbReference>
<evidence type="ECO:0000313" key="4">
    <source>
        <dbReference type="EMBL" id="PHP68325.1"/>
    </source>
</evidence>
<dbReference type="GO" id="GO:0005886">
    <property type="term" value="C:plasma membrane"/>
    <property type="evidence" value="ECO:0007669"/>
    <property type="project" value="TreeGrafter"/>
</dbReference>
<evidence type="ECO:0000313" key="5">
    <source>
        <dbReference type="Proteomes" id="UP000221168"/>
    </source>
</evidence>
<comment type="caution">
    <text evidence="4">The sequence shown here is derived from an EMBL/GenBank/DDBJ whole genome shotgun (WGS) entry which is preliminary data.</text>
</comment>
<organism evidence="4 5">
    <name type="scientific">Zhengella mangrovi</name>
    <dbReference type="NCBI Taxonomy" id="1982044"/>
    <lineage>
        <taxon>Bacteria</taxon>
        <taxon>Pseudomonadati</taxon>
        <taxon>Pseudomonadota</taxon>
        <taxon>Alphaproteobacteria</taxon>
        <taxon>Hyphomicrobiales</taxon>
        <taxon>Notoacmeibacteraceae</taxon>
        <taxon>Zhengella</taxon>
    </lineage>
</organism>
<feature type="region of interest" description="Disordered" evidence="1">
    <location>
        <begin position="57"/>
        <end position="112"/>
    </location>
</feature>
<keyword evidence="2" id="KW-0472">Membrane</keyword>
<dbReference type="InterPro" id="IPR025640">
    <property type="entry name" value="GYF_2"/>
</dbReference>
<evidence type="ECO:0000256" key="2">
    <source>
        <dbReference type="SAM" id="Phobius"/>
    </source>
</evidence>
<name>A0A2G1QS49_9HYPH</name>
<feature type="domain" description="GYF" evidence="3">
    <location>
        <begin position="6"/>
        <end position="50"/>
    </location>
</feature>
<dbReference type="OrthoDB" id="9812349at2"/>
<dbReference type="InterPro" id="IPR008523">
    <property type="entry name" value="DUF805"/>
</dbReference>
<dbReference type="PANTHER" id="PTHR34980">
    <property type="entry name" value="INNER MEMBRANE PROTEIN-RELATED-RELATED"/>
    <property type="match status" value="1"/>
</dbReference>
<evidence type="ECO:0000259" key="3">
    <source>
        <dbReference type="Pfam" id="PF14237"/>
    </source>
</evidence>
<feature type="region of interest" description="Disordered" evidence="1">
    <location>
        <begin position="1"/>
        <end position="22"/>
    </location>
</feature>
<sequence>MSEAQWYYAEGQERRGPVGENEVRSMAESGLIRPDTLVWTAGMENWQKASATLPAGIRPAHWGGEAPPPVSRPARREQPEGASAADTGAGGPWQDTRQAGAESAARDPGAPDPDTFMGAVKTCFAKYATFSGRARRPEFWWFALFTFIGSMITGFIDVSIFGTQSESGILSPIFSLAMLIPSLAVGVRRLHDTDRAGWWYLLILVPLIGFIVLLVFFVSRGTEGPNQYGPEPR</sequence>
<accession>A0A2G1QS49</accession>
<keyword evidence="2" id="KW-1133">Transmembrane helix</keyword>
<keyword evidence="2" id="KW-0812">Transmembrane</keyword>
<feature type="transmembrane region" description="Helical" evidence="2">
    <location>
        <begin position="139"/>
        <end position="162"/>
    </location>
</feature>
<dbReference type="Pfam" id="PF14237">
    <property type="entry name" value="GYF_2"/>
    <property type="match status" value="1"/>
</dbReference>
<feature type="transmembrane region" description="Helical" evidence="2">
    <location>
        <begin position="168"/>
        <end position="187"/>
    </location>
</feature>
<feature type="compositionally biased region" description="Basic and acidic residues" evidence="1">
    <location>
        <begin position="11"/>
        <end position="22"/>
    </location>
</feature>
<protein>
    <recommendedName>
        <fullName evidence="3">GYF domain-containing protein</fullName>
    </recommendedName>
</protein>
<evidence type="ECO:0000256" key="1">
    <source>
        <dbReference type="SAM" id="MobiDB-lite"/>
    </source>
</evidence>
<dbReference type="RefSeq" id="WP_099305089.1">
    <property type="nucleotide sequence ID" value="NZ_PDVP01000002.1"/>
</dbReference>
<keyword evidence="5" id="KW-1185">Reference proteome</keyword>